<evidence type="ECO:0000313" key="3">
    <source>
        <dbReference type="EMBL" id="PYF12011.1"/>
    </source>
</evidence>
<reference evidence="3 4" key="1">
    <citation type="submission" date="2018-06" db="EMBL/GenBank/DDBJ databases">
        <title>Genomic Encyclopedia of Type Strains, Phase III (KMG-III): the genomes of soil and plant-associated and newly described type strains.</title>
        <authorList>
            <person name="Whitman W."/>
        </authorList>
    </citation>
    <scope>NUCLEOTIDE SEQUENCE [LARGE SCALE GENOMIC DNA]</scope>
    <source>
        <strain evidence="3 4">JA737</strain>
    </source>
</reference>
<feature type="domain" description="DUF7146" evidence="2">
    <location>
        <begin position="94"/>
        <end position="186"/>
    </location>
</feature>
<protein>
    <submittedName>
        <fullName evidence="3">Phage/plasmid primase-like uncharacterized protein</fullName>
    </submittedName>
</protein>
<dbReference type="Pfam" id="PF23639">
    <property type="entry name" value="DUF7146"/>
    <property type="match status" value="1"/>
</dbReference>
<evidence type="ECO:0000259" key="1">
    <source>
        <dbReference type="Pfam" id="PF13362"/>
    </source>
</evidence>
<accession>A0A318U3E8</accession>
<dbReference type="Gene3D" id="3.40.1360.10">
    <property type="match status" value="1"/>
</dbReference>
<keyword evidence="4" id="KW-1185">Reference proteome</keyword>
<dbReference type="AlphaFoldDB" id="A0A318U3E8"/>
<dbReference type="InterPro" id="IPR006171">
    <property type="entry name" value="TOPRIM_dom"/>
</dbReference>
<dbReference type="CDD" id="cd01029">
    <property type="entry name" value="TOPRIM_primases"/>
    <property type="match status" value="1"/>
</dbReference>
<dbReference type="InterPro" id="IPR055570">
    <property type="entry name" value="DUF7146"/>
</dbReference>
<feature type="domain" description="Toprim" evidence="1">
    <location>
        <begin position="193"/>
        <end position="283"/>
    </location>
</feature>
<proteinExistence type="predicted"/>
<dbReference type="Proteomes" id="UP000247727">
    <property type="component" value="Unassembled WGS sequence"/>
</dbReference>
<organism evidence="3 4">
    <name type="scientific">Rhodobacter viridis</name>
    <dbReference type="NCBI Taxonomy" id="1054202"/>
    <lineage>
        <taxon>Bacteria</taxon>
        <taxon>Pseudomonadati</taxon>
        <taxon>Pseudomonadota</taxon>
        <taxon>Alphaproteobacteria</taxon>
        <taxon>Rhodobacterales</taxon>
        <taxon>Rhodobacter group</taxon>
        <taxon>Rhodobacter</taxon>
    </lineage>
</organism>
<dbReference type="OrthoDB" id="9811157at2"/>
<dbReference type="RefSeq" id="WP_110804596.1">
    <property type="nucleotide sequence ID" value="NZ_QJTK01000002.1"/>
</dbReference>
<dbReference type="Pfam" id="PF13362">
    <property type="entry name" value="Toprim_3"/>
    <property type="match status" value="1"/>
</dbReference>
<evidence type="ECO:0000259" key="2">
    <source>
        <dbReference type="Pfam" id="PF23639"/>
    </source>
</evidence>
<dbReference type="EMBL" id="QJTK01000002">
    <property type="protein sequence ID" value="PYF12011.1"/>
    <property type="molecule type" value="Genomic_DNA"/>
</dbReference>
<dbReference type="InterPro" id="IPR034154">
    <property type="entry name" value="TOPRIM_DnaG/twinkle"/>
</dbReference>
<gene>
    <name evidence="3" type="ORF">C8J30_102326</name>
</gene>
<sequence>MIDARDITLALGGDWHGHQGNAPCPVCQPERRPDQRALSLRSEGGKLLAFCHKGGCDFREIVKAAGLPPDRLALDPAAQRDADAKRADYERAQLDKARALWGRARPITGTKGEAYLRGRGITCPLPLSLRWASDVHHGPSGRWLSAMVAEVSTGAVHRTFFEKTGARIPGNAKMMLGPCAGGAVALSMGPGPLVVCEGIETGLSLASGLLGEPATVWAALSAPGMKALRLPERPGRLIVAMDGDDAGDSAGRALAGAAYARGWQVTLLPAPRGLDWNDVLQGRTAA</sequence>
<comment type="caution">
    <text evidence="3">The sequence shown here is derived from an EMBL/GenBank/DDBJ whole genome shotgun (WGS) entry which is preliminary data.</text>
</comment>
<name>A0A318U3E8_9RHOB</name>
<evidence type="ECO:0000313" key="4">
    <source>
        <dbReference type="Proteomes" id="UP000247727"/>
    </source>
</evidence>